<evidence type="ECO:0000313" key="7">
    <source>
        <dbReference type="EMBL" id="UQN31137.1"/>
    </source>
</evidence>
<dbReference type="Gene3D" id="3.40.109.10">
    <property type="entry name" value="NADH Oxidase"/>
    <property type="match status" value="1"/>
</dbReference>
<dbReference type="PANTHER" id="PTHR43425">
    <property type="entry name" value="OXYGEN-INSENSITIVE NADPH NITROREDUCTASE"/>
    <property type="match status" value="1"/>
</dbReference>
<dbReference type="InterPro" id="IPR000415">
    <property type="entry name" value="Nitroreductase-like"/>
</dbReference>
<keyword evidence="8" id="KW-1185">Reference proteome</keyword>
<sequence>MTYTSDLTPERADLLRQRYGRDHQPAILWNRQIEDLLAHRSQRAFLPDPVTEQELATIVAGAQSASTSSNQHLWSVVAISDRDTLEQLAAYTRGPSMKGKGYDFVAAAPMVLLWVADMSRNQAIVEREGADHHAIDFLDAFTMATIDTALAAQNGLVAAESIGLGGVYLGSMRNQSQALADLIGLPDYAYVAFGMAIGRPDPEHASSMRPRPPQSVVLHREAYDNDQGTGWIDDYEDAFQEFRTDAGLRDKTWVEATVFAASPDYMDGREHLRRTVTSRGFALQ</sequence>
<dbReference type="InterPro" id="IPR016446">
    <property type="entry name" value="Flavin_OxRdtase_Frp"/>
</dbReference>
<keyword evidence="5" id="KW-0521">NADP</keyword>
<proteinExistence type="inferred from homology"/>
<evidence type="ECO:0000256" key="1">
    <source>
        <dbReference type="ARBA" id="ARBA00008366"/>
    </source>
</evidence>
<evidence type="ECO:0000256" key="5">
    <source>
        <dbReference type="PIRNR" id="PIRNR005426"/>
    </source>
</evidence>
<dbReference type="RefSeq" id="WP_249480547.1">
    <property type="nucleotide sequence ID" value="NZ_CP097218.1"/>
</dbReference>
<organism evidence="7 8">
    <name type="scientific">Brachybacterium kimchii</name>
    <dbReference type="NCBI Taxonomy" id="2942909"/>
    <lineage>
        <taxon>Bacteria</taxon>
        <taxon>Bacillati</taxon>
        <taxon>Actinomycetota</taxon>
        <taxon>Actinomycetes</taxon>
        <taxon>Micrococcales</taxon>
        <taxon>Dermabacteraceae</taxon>
        <taxon>Brachybacterium</taxon>
    </lineage>
</organism>
<keyword evidence="4 5" id="KW-0560">Oxidoreductase</keyword>
<comment type="similarity">
    <text evidence="1 5">Belongs to the flavin oxidoreductase frp family.</text>
</comment>
<evidence type="ECO:0000259" key="6">
    <source>
        <dbReference type="Pfam" id="PF00881"/>
    </source>
</evidence>
<feature type="domain" description="Nitroreductase" evidence="6">
    <location>
        <begin position="38"/>
        <end position="198"/>
    </location>
</feature>
<keyword evidence="2 5" id="KW-0285">Flavoprotein</keyword>
<reference evidence="7" key="1">
    <citation type="submission" date="2022-05" db="EMBL/GenBank/DDBJ databases">
        <title>Genomic analysis of Brachybacterium sp. CBA3104.</title>
        <authorList>
            <person name="Roh S.W."/>
            <person name="Kim Y.B."/>
            <person name="Kim Y."/>
        </authorList>
    </citation>
    <scope>NUCLEOTIDE SEQUENCE</scope>
    <source>
        <strain evidence="7">CBA3104</strain>
    </source>
</reference>
<evidence type="ECO:0000256" key="2">
    <source>
        <dbReference type="ARBA" id="ARBA00022630"/>
    </source>
</evidence>
<gene>
    <name evidence="7" type="ORF">M4486_07610</name>
</gene>
<dbReference type="Pfam" id="PF00881">
    <property type="entry name" value="Nitroreductase"/>
    <property type="match status" value="1"/>
</dbReference>
<evidence type="ECO:0000313" key="8">
    <source>
        <dbReference type="Proteomes" id="UP001055868"/>
    </source>
</evidence>
<dbReference type="InterPro" id="IPR029479">
    <property type="entry name" value="Nitroreductase"/>
</dbReference>
<dbReference type="PIRSF" id="PIRSF005426">
    <property type="entry name" value="Frp"/>
    <property type="match status" value="1"/>
</dbReference>
<accession>A0ABY4N9D8</accession>
<name>A0ABY4N9D8_9MICO</name>
<evidence type="ECO:0000256" key="4">
    <source>
        <dbReference type="ARBA" id="ARBA00023002"/>
    </source>
</evidence>
<keyword evidence="3 5" id="KW-0288">FMN</keyword>
<protein>
    <submittedName>
        <fullName evidence="7">Nitroreductase family protein</fullName>
    </submittedName>
</protein>
<evidence type="ECO:0000256" key="3">
    <source>
        <dbReference type="ARBA" id="ARBA00022643"/>
    </source>
</evidence>
<dbReference type="Proteomes" id="UP001055868">
    <property type="component" value="Chromosome"/>
</dbReference>
<dbReference type="EMBL" id="CP097218">
    <property type="protein sequence ID" value="UQN31137.1"/>
    <property type="molecule type" value="Genomic_DNA"/>
</dbReference>
<dbReference type="SUPFAM" id="SSF55469">
    <property type="entry name" value="FMN-dependent nitroreductase-like"/>
    <property type="match status" value="1"/>
</dbReference>
<dbReference type="PANTHER" id="PTHR43425:SF2">
    <property type="entry name" value="OXYGEN-INSENSITIVE NADPH NITROREDUCTASE"/>
    <property type="match status" value="1"/>
</dbReference>